<dbReference type="AlphaFoldDB" id="A0A6J3G345"/>
<proteinExistence type="predicted"/>
<protein>
    <submittedName>
        <fullName evidence="3">LOW QUALITY PROTEIN: uncharacterized protein LOC116535501</fullName>
    </submittedName>
</protein>
<keyword evidence="1" id="KW-0732">Signal</keyword>
<feature type="signal peptide" evidence="1">
    <location>
        <begin position="1"/>
        <end position="17"/>
    </location>
</feature>
<dbReference type="Proteomes" id="UP000504640">
    <property type="component" value="Unplaced"/>
</dbReference>
<evidence type="ECO:0000256" key="1">
    <source>
        <dbReference type="SAM" id="SignalP"/>
    </source>
</evidence>
<name>A0A6J3G345_SAPAP</name>
<dbReference type="RefSeq" id="XP_032112493.1">
    <property type="nucleotide sequence ID" value="XM_032256602.1"/>
</dbReference>
<gene>
    <name evidence="3" type="primary">LOC116535501</name>
</gene>
<dbReference type="GeneID" id="116535501"/>
<sequence length="137" mass="14962">MLLEGLTLLLNLNVAGAGKQLLSCRRWQGERPQMDFDSKPHSPRLLITEGLGPRLKVDPRAGKNQCELLSPGYVCSQGKARGGVVTLPVPHIPAPFPHTPPRTYKAGCTKDRPCLKSWWLPSKHASDEVATSEGSSR</sequence>
<evidence type="ECO:0000313" key="2">
    <source>
        <dbReference type="Proteomes" id="UP000504640"/>
    </source>
</evidence>
<organism evidence="2 3">
    <name type="scientific">Sapajus apella</name>
    <name type="common">Brown-capped capuchin</name>
    <name type="synonym">Cebus apella</name>
    <dbReference type="NCBI Taxonomy" id="9515"/>
    <lineage>
        <taxon>Eukaryota</taxon>
        <taxon>Metazoa</taxon>
        <taxon>Chordata</taxon>
        <taxon>Craniata</taxon>
        <taxon>Vertebrata</taxon>
        <taxon>Euteleostomi</taxon>
        <taxon>Mammalia</taxon>
        <taxon>Eutheria</taxon>
        <taxon>Euarchontoglires</taxon>
        <taxon>Primates</taxon>
        <taxon>Haplorrhini</taxon>
        <taxon>Platyrrhini</taxon>
        <taxon>Cebidae</taxon>
        <taxon>Cebinae</taxon>
        <taxon>Sapajus</taxon>
    </lineage>
</organism>
<accession>A0A6J3G345</accession>
<keyword evidence="2" id="KW-1185">Reference proteome</keyword>
<feature type="chain" id="PRO_5026944630" evidence="1">
    <location>
        <begin position="18"/>
        <end position="137"/>
    </location>
</feature>
<evidence type="ECO:0000313" key="3">
    <source>
        <dbReference type="RefSeq" id="XP_032112493.1"/>
    </source>
</evidence>
<reference evidence="3" key="1">
    <citation type="submission" date="2025-08" db="UniProtKB">
        <authorList>
            <consortium name="RefSeq"/>
        </authorList>
    </citation>
    <scope>IDENTIFICATION</scope>
    <source>
        <tissue evidence="3">Blood</tissue>
    </source>
</reference>